<reference evidence="1 2" key="1">
    <citation type="submission" date="2020-08" db="EMBL/GenBank/DDBJ databases">
        <title>Description of novel Pseudomonas species.</title>
        <authorList>
            <person name="Duman M."/>
            <person name="Mulet M."/>
            <person name="Altun S."/>
            <person name="Saticioglu I.B."/>
            <person name="Lalucat J."/>
            <person name="Garcia-Valdes E."/>
        </authorList>
    </citation>
    <scope>NUCLEOTIDE SEQUENCE [LARGE SCALE GENOMIC DNA]</scope>
    <source>
        <strain evidence="1 2">P66</strain>
    </source>
</reference>
<proteinExistence type="predicted"/>
<organism evidence="1 2">
    <name type="scientific">Pseudomonas arcuscaelestis</name>
    <dbReference type="NCBI Taxonomy" id="2710591"/>
    <lineage>
        <taxon>Bacteria</taxon>
        <taxon>Pseudomonadati</taxon>
        <taxon>Pseudomonadota</taxon>
        <taxon>Gammaproteobacteria</taxon>
        <taxon>Pseudomonadales</taxon>
        <taxon>Pseudomonadaceae</taxon>
        <taxon>Pseudomonas</taxon>
    </lineage>
</organism>
<dbReference type="EMBL" id="JACOPV010000009">
    <property type="protein sequence ID" value="MBM5459096.1"/>
    <property type="molecule type" value="Genomic_DNA"/>
</dbReference>
<sequence length="80" mass="9076">MSVTFYECLMACASDAELVAEYNRLRGTSVGVDLRTPLERLIDSTSGYEQIVQEIKEDELAGFVHFAHDIWRRIPTEANP</sequence>
<comment type="caution">
    <text evidence="1">The sequence shown here is derived from an EMBL/GenBank/DDBJ whole genome shotgun (WGS) entry which is preliminary data.</text>
</comment>
<dbReference type="RefSeq" id="WP_203584999.1">
    <property type="nucleotide sequence ID" value="NZ_JACOPV010000009.1"/>
</dbReference>
<protein>
    <submittedName>
        <fullName evidence="1">Uncharacterized protein</fullName>
    </submittedName>
</protein>
<name>A0ABS2C1I4_9PSED</name>
<evidence type="ECO:0000313" key="1">
    <source>
        <dbReference type="EMBL" id="MBM5459096.1"/>
    </source>
</evidence>
<gene>
    <name evidence="1" type="ORF">H8F21_16125</name>
</gene>
<dbReference type="Proteomes" id="UP000745663">
    <property type="component" value="Unassembled WGS sequence"/>
</dbReference>
<accession>A0ABS2C1I4</accession>
<evidence type="ECO:0000313" key="2">
    <source>
        <dbReference type="Proteomes" id="UP000745663"/>
    </source>
</evidence>
<keyword evidence="2" id="KW-1185">Reference proteome</keyword>